<evidence type="ECO:0000313" key="2">
    <source>
        <dbReference type="Proteomes" id="UP000886861"/>
    </source>
</evidence>
<proteinExistence type="predicted"/>
<protein>
    <submittedName>
        <fullName evidence="1">Uncharacterized protein</fullName>
    </submittedName>
</protein>
<name>A0A9D1SYI9_9FIRM</name>
<dbReference type="AlphaFoldDB" id="A0A9D1SYI9"/>
<dbReference type="Proteomes" id="UP000886861">
    <property type="component" value="Unassembled WGS sequence"/>
</dbReference>
<sequence>MATPNVNFFIHSVPCLDGYGVNDKLYQRYRKERLFYSCRDNYNYLNYVNNGSEKKIDFVDYSGNHEKSTGLFDKDGLCSKEQLAELKKGFRNTKSPIWHGLISFEEFFGKKYCNDYESAYNLMLKEFPKFLKQAGFDPKNIVWCAGLHTNTDHRHIHYSFYEKEPLKYRKTKKELCFSYGQVSQYSINKIKIDIESYLTNSKINEKIYTKRQELTEKIKKNIKKTIKKGESLKMLKKILILLPSDGRISYDSENMMFLKNDINHLIDLIIKQDDKTNAVFRTFLTLLQEKDNSIRRMCANSKIDPKKVVLYDKYLSDLYRRLGNIAIKNILSISNEIKYFDIQVKSRLAKKRLQRRKDEYIFDQSMRLSEKVQQEAMDYFAQHMKVLEEMKIKVLIEQGIIEL</sequence>
<reference evidence="1" key="1">
    <citation type="submission" date="2020-10" db="EMBL/GenBank/DDBJ databases">
        <authorList>
            <person name="Gilroy R."/>
        </authorList>
    </citation>
    <scope>NUCLEOTIDE SEQUENCE</scope>
    <source>
        <strain evidence="1">CHK186-9395</strain>
    </source>
</reference>
<reference evidence="1" key="2">
    <citation type="journal article" date="2021" name="PeerJ">
        <title>Extensive microbial diversity within the chicken gut microbiome revealed by metagenomics and culture.</title>
        <authorList>
            <person name="Gilroy R."/>
            <person name="Ravi A."/>
            <person name="Getino M."/>
            <person name="Pursley I."/>
            <person name="Horton D.L."/>
            <person name="Alikhan N.F."/>
            <person name="Baker D."/>
            <person name="Gharbi K."/>
            <person name="Hall N."/>
            <person name="Watson M."/>
            <person name="Adriaenssens E.M."/>
            <person name="Foster-Nyarko E."/>
            <person name="Jarju S."/>
            <person name="Secka A."/>
            <person name="Antonio M."/>
            <person name="Oren A."/>
            <person name="Chaudhuri R.R."/>
            <person name="La Ragione R."/>
            <person name="Hildebrand F."/>
            <person name="Pallen M.J."/>
        </authorList>
    </citation>
    <scope>NUCLEOTIDE SEQUENCE</scope>
    <source>
        <strain evidence="1">CHK186-9395</strain>
    </source>
</reference>
<evidence type="ECO:0000313" key="1">
    <source>
        <dbReference type="EMBL" id="HIV01748.1"/>
    </source>
</evidence>
<dbReference type="InterPro" id="IPR041073">
    <property type="entry name" value="MobL"/>
</dbReference>
<comment type="caution">
    <text evidence="1">The sequence shown here is derived from an EMBL/GenBank/DDBJ whole genome shotgun (WGS) entry which is preliminary data.</text>
</comment>
<gene>
    <name evidence="1" type="ORF">IAA62_04270</name>
</gene>
<organism evidence="1 2">
    <name type="scientific">Candidatus Caccopulliclostridium gallistercoris</name>
    <dbReference type="NCBI Taxonomy" id="2840719"/>
    <lineage>
        <taxon>Bacteria</taxon>
        <taxon>Bacillati</taxon>
        <taxon>Bacillota</taxon>
        <taxon>Clostridia</taxon>
        <taxon>Candidatus Caccopulliclostridium</taxon>
    </lineage>
</organism>
<dbReference type="Pfam" id="PF18555">
    <property type="entry name" value="MobL"/>
    <property type="match status" value="1"/>
</dbReference>
<dbReference type="EMBL" id="DVOJ01000015">
    <property type="protein sequence ID" value="HIV01748.1"/>
    <property type="molecule type" value="Genomic_DNA"/>
</dbReference>
<accession>A0A9D1SYI9</accession>